<feature type="region of interest" description="Disordered" evidence="7">
    <location>
        <begin position="16"/>
        <end position="52"/>
    </location>
</feature>
<evidence type="ECO:0000256" key="2">
    <source>
        <dbReference type="ARBA" id="ARBA00011045"/>
    </source>
</evidence>
<dbReference type="GO" id="GO:0000774">
    <property type="term" value="F:adenyl-nucleotide exchange factor activity"/>
    <property type="evidence" value="ECO:0007669"/>
    <property type="project" value="TreeGrafter"/>
</dbReference>
<name>A0AAV9HLH6_9PEZI</name>
<evidence type="ECO:0000256" key="6">
    <source>
        <dbReference type="ARBA" id="ARBA00024912"/>
    </source>
</evidence>
<dbReference type="Proteomes" id="UP001321749">
    <property type="component" value="Unassembled WGS sequence"/>
</dbReference>
<comment type="caution">
    <text evidence="9">The sequence shown here is derived from an EMBL/GenBank/DDBJ whole genome shotgun (WGS) entry which is preliminary data.</text>
</comment>
<comment type="similarity">
    <text evidence="2">Belongs to the FES1 family.</text>
</comment>
<evidence type="ECO:0000256" key="1">
    <source>
        <dbReference type="ARBA" id="ARBA00004496"/>
    </source>
</evidence>
<gene>
    <name evidence="9" type="ORF">QBC42DRAFT_271497</name>
</gene>
<reference evidence="9" key="1">
    <citation type="journal article" date="2023" name="Mol. Phylogenet. Evol.">
        <title>Genome-scale phylogeny and comparative genomics of the fungal order Sordariales.</title>
        <authorList>
            <person name="Hensen N."/>
            <person name="Bonometti L."/>
            <person name="Westerberg I."/>
            <person name="Brannstrom I.O."/>
            <person name="Guillou S."/>
            <person name="Cros-Aarteil S."/>
            <person name="Calhoun S."/>
            <person name="Haridas S."/>
            <person name="Kuo A."/>
            <person name="Mondo S."/>
            <person name="Pangilinan J."/>
            <person name="Riley R."/>
            <person name="LaButti K."/>
            <person name="Andreopoulos B."/>
            <person name="Lipzen A."/>
            <person name="Chen C."/>
            <person name="Yan M."/>
            <person name="Daum C."/>
            <person name="Ng V."/>
            <person name="Clum A."/>
            <person name="Steindorff A."/>
            <person name="Ohm R.A."/>
            <person name="Martin F."/>
            <person name="Silar P."/>
            <person name="Natvig D.O."/>
            <person name="Lalanne C."/>
            <person name="Gautier V."/>
            <person name="Ament-Velasquez S.L."/>
            <person name="Kruys A."/>
            <person name="Hutchinson M.I."/>
            <person name="Powell A.J."/>
            <person name="Barry K."/>
            <person name="Miller A.N."/>
            <person name="Grigoriev I.V."/>
            <person name="Debuchy R."/>
            <person name="Gladieux P."/>
            <person name="Hiltunen Thoren M."/>
            <person name="Johannesson H."/>
        </authorList>
    </citation>
    <scope>NUCLEOTIDE SEQUENCE</scope>
    <source>
        <strain evidence="9">PSN324</strain>
    </source>
</reference>
<protein>
    <submittedName>
        <fullName evidence="9">Nucleotide exchange factor FES1</fullName>
    </submittedName>
</protein>
<dbReference type="Pfam" id="PF08609">
    <property type="entry name" value="Fes1"/>
    <property type="match status" value="1"/>
</dbReference>
<sequence length="241" mass="25956">MDKNLTNLLKWSIEHTVPSDQPHGATLRDPDAPEPTAADAPPPALGAAAGGPGSSLNSEVLAAIMGGPSDADLMKAAMEVLHDPETSYENKVIAFDNFEQLIESLDNANNLANLSLWTPLLKLLNDPESEIRLYAAWCVGTAVQNNIKSQERLLAMGGIPMLVERAIKEGEGEKVRRKAIYALSSAVRNYQPSLDETLKELGKQGARDHGKGDKVDATDMEAIDEIMDFLRAKVAAAFPKA</sequence>
<evidence type="ECO:0000256" key="4">
    <source>
        <dbReference type="ARBA" id="ARBA00022737"/>
    </source>
</evidence>
<keyword evidence="10" id="KW-1185">Reference proteome</keyword>
<keyword evidence="3" id="KW-0963">Cytoplasm</keyword>
<dbReference type="EMBL" id="MU865003">
    <property type="protein sequence ID" value="KAK4460859.1"/>
    <property type="molecule type" value="Genomic_DNA"/>
</dbReference>
<evidence type="ECO:0000256" key="5">
    <source>
        <dbReference type="ARBA" id="ARBA00022845"/>
    </source>
</evidence>
<reference evidence="9" key="2">
    <citation type="submission" date="2023-06" db="EMBL/GenBank/DDBJ databases">
        <authorList>
            <consortium name="Lawrence Berkeley National Laboratory"/>
            <person name="Mondo S.J."/>
            <person name="Hensen N."/>
            <person name="Bonometti L."/>
            <person name="Westerberg I."/>
            <person name="Brannstrom I.O."/>
            <person name="Guillou S."/>
            <person name="Cros-Aarteil S."/>
            <person name="Calhoun S."/>
            <person name="Haridas S."/>
            <person name="Kuo A."/>
            <person name="Pangilinan J."/>
            <person name="Riley R."/>
            <person name="Labutti K."/>
            <person name="Andreopoulos B."/>
            <person name="Lipzen A."/>
            <person name="Chen C."/>
            <person name="Yanf M."/>
            <person name="Daum C."/>
            <person name="Ng V."/>
            <person name="Clum A."/>
            <person name="Steindorff A."/>
            <person name="Ohm R."/>
            <person name="Martin F."/>
            <person name="Silar P."/>
            <person name="Natvig D."/>
            <person name="Lalanne C."/>
            <person name="Gautier V."/>
            <person name="Ament-Velasquez S.L."/>
            <person name="Kruys A."/>
            <person name="Hutchinson M.I."/>
            <person name="Powell A.J."/>
            <person name="Barry K."/>
            <person name="Miller A.N."/>
            <person name="Grigoriev I.V."/>
            <person name="Debuchy R."/>
            <person name="Gladieux P."/>
            <person name="Thoren M.H."/>
            <person name="Johannesson H."/>
        </authorList>
    </citation>
    <scope>NUCLEOTIDE SEQUENCE</scope>
    <source>
        <strain evidence="9">PSN324</strain>
    </source>
</reference>
<comment type="function">
    <text evidence="6">Functions as a nucleotide exchange factor (NEF) for Hsp70 chaperones which accelerates the release of ADP. Required for fully efficient Hsp70-mediated folding of proteins.</text>
</comment>
<dbReference type="Gene3D" id="1.25.10.10">
    <property type="entry name" value="Leucine-rich Repeat Variant"/>
    <property type="match status" value="1"/>
</dbReference>
<dbReference type="AlphaFoldDB" id="A0AAV9HLH6"/>
<dbReference type="PANTHER" id="PTHR19316">
    <property type="entry name" value="PROTEIN FOLDING REGULATOR"/>
    <property type="match status" value="1"/>
</dbReference>
<dbReference type="InterPro" id="IPR013918">
    <property type="entry name" value="Nucleotide_exch_fac_Fes1"/>
</dbReference>
<dbReference type="InterPro" id="IPR000357">
    <property type="entry name" value="HEAT"/>
</dbReference>
<dbReference type="InterPro" id="IPR011989">
    <property type="entry name" value="ARM-like"/>
</dbReference>
<evidence type="ECO:0000313" key="10">
    <source>
        <dbReference type="Proteomes" id="UP001321749"/>
    </source>
</evidence>
<organism evidence="9 10">
    <name type="scientific">Cladorrhinum samala</name>
    <dbReference type="NCBI Taxonomy" id="585594"/>
    <lineage>
        <taxon>Eukaryota</taxon>
        <taxon>Fungi</taxon>
        <taxon>Dikarya</taxon>
        <taxon>Ascomycota</taxon>
        <taxon>Pezizomycotina</taxon>
        <taxon>Sordariomycetes</taxon>
        <taxon>Sordariomycetidae</taxon>
        <taxon>Sordariales</taxon>
        <taxon>Podosporaceae</taxon>
        <taxon>Cladorrhinum</taxon>
    </lineage>
</organism>
<dbReference type="InterPro" id="IPR050693">
    <property type="entry name" value="Hsp70_NEF-Inhibitors"/>
</dbReference>
<dbReference type="InterPro" id="IPR016024">
    <property type="entry name" value="ARM-type_fold"/>
</dbReference>
<dbReference type="SUPFAM" id="SSF48371">
    <property type="entry name" value="ARM repeat"/>
    <property type="match status" value="1"/>
</dbReference>
<proteinExistence type="inferred from homology"/>
<evidence type="ECO:0000256" key="3">
    <source>
        <dbReference type="ARBA" id="ARBA00022490"/>
    </source>
</evidence>
<dbReference type="FunFam" id="1.25.10.10:FF:000434">
    <property type="entry name" value="Hsp70 nucleotide exchange factor fes1"/>
    <property type="match status" value="1"/>
</dbReference>
<evidence type="ECO:0000256" key="7">
    <source>
        <dbReference type="SAM" id="MobiDB-lite"/>
    </source>
</evidence>
<keyword evidence="4" id="KW-0677">Repeat</keyword>
<dbReference type="PANTHER" id="PTHR19316:SF18">
    <property type="entry name" value="HSP70-BINDING PROTEIN 1"/>
    <property type="match status" value="1"/>
</dbReference>
<comment type="subcellular location">
    <subcellularLocation>
        <location evidence="1">Cytoplasm</location>
    </subcellularLocation>
</comment>
<keyword evidence="5" id="KW-0810">Translation regulation</keyword>
<accession>A0AAV9HLH6</accession>
<evidence type="ECO:0000259" key="8">
    <source>
        <dbReference type="Pfam" id="PF08609"/>
    </source>
</evidence>
<dbReference type="GO" id="GO:0005783">
    <property type="term" value="C:endoplasmic reticulum"/>
    <property type="evidence" value="ECO:0007669"/>
    <property type="project" value="TreeGrafter"/>
</dbReference>
<dbReference type="Pfam" id="PF02985">
    <property type="entry name" value="HEAT"/>
    <property type="match status" value="1"/>
</dbReference>
<dbReference type="GO" id="GO:0006417">
    <property type="term" value="P:regulation of translation"/>
    <property type="evidence" value="ECO:0007669"/>
    <property type="project" value="UniProtKB-KW"/>
</dbReference>
<evidence type="ECO:0000313" key="9">
    <source>
        <dbReference type="EMBL" id="KAK4460859.1"/>
    </source>
</evidence>
<feature type="domain" description="Nucleotide exchange factor Fes1" evidence="8">
    <location>
        <begin position="5"/>
        <end position="111"/>
    </location>
</feature>